<keyword evidence="9" id="KW-1185">Reference proteome</keyword>
<dbReference type="Pfam" id="PF17293">
    <property type="entry name" value="Arm-DNA-bind_5"/>
    <property type="match status" value="1"/>
</dbReference>
<name>A0A8J2UDL8_9BACT</name>
<evidence type="ECO:0000259" key="6">
    <source>
        <dbReference type="PROSITE" id="PS51898"/>
    </source>
</evidence>
<dbReference type="Gene3D" id="1.10.443.10">
    <property type="entry name" value="Intergrase catalytic core"/>
    <property type="match status" value="1"/>
</dbReference>
<dbReference type="InterPro" id="IPR013762">
    <property type="entry name" value="Integrase-like_cat_sf"/>
</dbReference>
<dbReference type="InterPro" id="IPR011010">
    <property type="entry name" value="DNA_brk_join_enz"/>
</dbReference>
<dbReference type="AlphaFoldDB" id="A0A8J2UDL8"/>
<evidence type="ECO:0000256" key="4">
    <source>
        <dbReference type="ARBA" id="ARBA00023172"/>
    </source>
</evidence>
<dbReference type="PANTHER" id="PTHR30349">
    <property type="entry name" value="PHAGE INTEGRASE-RELATED"/>
    <property type="match status" value="1"/>
</dbReference>
<evidence type="ECO:0000313" key="9">
    <source>
        <dbReference type="Proteomes" id="UP000607559"/>
    </source>
</evidence>
<dbReference type="InterPro" id="IPR035386">
    <property type="entry name" value="Arm-DNA-bind_5"/>
</dbReference>
<dbReference type="InterPro" id="IPR044068">
    <property type="entry name" value="CB"/>
</dbReference>
<comment type="caution">
    <text evidence="8">The sequence shown here is derived from an EMBL/GenBank/DDBJ whole genome shotgun (WGS) entry which is preliminary data.</text>
</comment>
<proteinExistence type="inferred from homology"/>
<dbReference type="PANTHER" id="PTHR30349:SF64">
    <property type="entry name" value="PROPHAGE INTEGRASE INTD-RELATED"/>
    <property type="match status" value="1"/>
</dbReference>
<dbReference type="GO" id="GO:0015074">
    <property type="term" value="P:DNA integration"/>
    <property type="evidence" value="ECO:0007669"/>
    <property type="project" value="UniProtKB-KW"/>
</dbReference>
<gene>
    <name evidence="8" type="ORF">GCM10011511_26330</name>
</gene>
<keyword evidence="4" id="KW-0233">DNA recombination</keyword>
<evidence type="ECO:0000256" key="3">
    <source>
        <dbReference type="ARBA" id="ARBA00023125"/>
    </source>
</evidence>
<dbReference type="InterPro" id="IPR025269">
    <property type="entry name" value="SAM-like_dom"/>
</dbReference>
<dbReference type="PROSITE" id="PS51898">
    <property type="entry name" value="TYR_RECOMBINASE"/>
    <property type="match status" value="1"/>
</dbReference>
<sequence>MIKVNFNLRLQDSKDPENIYMVLRWDGNRYRYPTKWKVKPLHWNKKAQKVNAIDEVMKNDINRNLQELKITAQRIYTAAVADNLPITAALLKERLDLHTGRKVVETVTFWSFVNKFIETAPTRILPDTGKKVSRRTIQRYNTARNILQEYEKESGNKLTFDHLDLDMLTDFKQWLTSGKEYAANTVAKYIETLKTFLNAAASEKITVNLDYKSRSFKAKREDADSVYLDEAELAKIAALQLSDQPRLDRVRDLFMIGAYTGLRFSDFMQLQPHHFKNGFIDLTQTKTNNPVTIPIHPKVKEIFDKYKDTRPPKISNQKFNDYIKDVCKEAKITELVEITQTKGGATVKTVAEKYKLVSSHTGRRSCATNLYKKGLPIQTIMAITGHKTEKAFRIYIRLSKLEHAEMISKVWDNEEIKQTA</sequence>
<dbReference type="Pfam" id="PF00589">
    <property type="entry name" value="Phage_integrase"/>
    <property type="match status" value="1"/>
</dbReference>
<dbReference type="InterPro" id="IPR010998">
    <property type="entry name" value="Integrase_recombinase_N"/>
</dbReference>
<feature type="domain" description="Core-binding (CB)" evidence="7">
    <location>
        <begin position="107"/>
        <end position="201"/>
    </location>
</feature>
<feature type="domain" description="Tyr recombinase" evidence="6">
    <location>
        <begin position="223"/>
        <end position="408"/>
    </location>
</feature>
<dbReference type="PROSITE" id="PS51900">
    <property type="entry name" value="CB"/>
    <property type="match status" value="1"/>
</dbReference>
<dbReference type="RefSeq" id="WP_188932355.1">
    <property type="nucleotide sequence ID" value="NZ_BMJC01000003.1"/>
</dbReference>
<dbReference type="EMBL" id="BMJC01000003">
    <property type="protein sequence ID" value="GGB01849.1"/>
    <property type="molecule type" value="Genomic_DNA"/>
</dbReference>
<keyword evidence="3 5" id="KW-0238">DNA-binding</keyword>
<reference evidence="8" key="1">
    <citation type="journal article" date="2014" name="Int. J. Syst. Evol. Microbiol.">
        <title>Complete genome sequence of Corynebacterium casei LMG S-19264T (=DSM 44701T), isolated from a smear-ripened cheese.</title>
        <authorList>
            <consortium name="US DOE Joint Genome Institute (JGI-PGF)"/>
            <person name="Walter F."/>
            <person name="Albersmeier A."/>
            <person name="Kalinowski J."/>
            <person name="Ruckert C."/>
        </authorList>
    </citation>
    <scope>NUCLEOTIDE SEQUENCE</scope>
    <source>
        <strain evidence="8">CGMCC 1.15448</strain>
    </source>
</reference>
<evidence type="ECO:0000259" key="7">
    <source>
        <dbReference type="PROSITE" id="PS51900"/>
    </source>
</evidence>
<protein>
    <submittedName>
        <fullName evidence="8">Integrase</fullName>
    </submittedName>
</protein>
<evidence type="ECO:0000256" key="2">
    <source>
        <dbReference type="ARBA" id="ARBA00022908"/>
    </source>
</evidence>
<dbReference type="GO" id="GO:0006310">
    <property type="term" value="P:DNA recombination"/>
    <property type="evidence" value="ECO:0007669"/>
    <property type="project" value="UniProtKB-KW"/>
</dbReference>
<accession>A0A8J2UDL8</accession>
<dbReference type="SUPFAM" id="SSF56349">
    <property type="entry name" value="DNA breaking-rejoining enzymes"/>
    <property type="match status" value="1"/>
</dbReference>
<evidence type="ECO:0000313" key="8">
    <source>
        <dbReference type="EMBL" id="GGB01849.1"/>
    </source>
</evidence>
<organism evidence="8 9">
    <name type="scientific">Puia dinghuensis</name>
    <dbReference type="NCBI Taxonomy" id="1792502"/>
    <lineage>
        <taxon>Bacteria</taxon>
        <taxon>Pseudomonadati</taxon>
        <taxon>Bacteroidota</taxon>
        <taxon>Chitinophagia</taxon>
        <taxon>Chitinophagales</taxon>
        <taxon>Chitinophagaceae</taxon>
        <taxon>Puia</taxon>
    </lineage>
</organism>
<evidence type="ECO:0000256" key="1">
    <source>
        <dbReference type="ARBA" id="ARBA00008857"/>
    </source>
</evidence>
<dbReference type="CDD" id="cd01185">
    <property type="entry name" value="INTN1_C_like"/>
    <property type="match status" value="1"/>
</dbReference>
<reference evidence="8" key="2">
    <citation type="submission" date="2020-09" db="EMBL/GenBank/DDBJ databases">
        <authorList>
            <person name="Sun Q."/>
            <person name="Zhou Y."/>
        </authorList>
    </citation>
    <scope>NUCLEOTIDE SEQUENCE</scope>
    <source>
        <strain evidence="8">CGMCC 1.15448</strain>
    </source>
</reference>
<evidence type="ECO:0000256" key="5">
    <source>
        <dbReference type="PROSITE-ProRule" id="PRU01248"/>
    </source>
</evidence>
<keyword evidence="2" id="KW-0229">DNA integration</keyword>
<dbReference type="Gene3D" id="1.10.150.130">
    <property type="match status" value="1"/>
</dbReference>
<dbReference type="InterPro" id="IPR050090">
    <property type="entry name" value="Tyrosine_recombinase_XerCD"/>
</dbReference>
<dbReference type="InterPro" id="IPR002104">
    <property type="entry name" value="Integrase_catalytic"/>
</dbReference>
<dbReference type="Proteomes" id="UP000607559">
    <property type="component" value="Unassembled WGS sequence"/>
</dbReference>
<dbReference type="Pfam" id="PF13102">
    <property type="entry name" value="Phage_int_SAM_5"/>
    <property type="match status" value="1"/>
</dbReference>
<dbReference type="GO" id="GO:0003677">
    <property type="term" value="F:DNA binding"/>
    <property type="evidence" value="ECO:0007669"/>
    <property type="project" value="UniProtKB-UniRule"/>
</dbReference>
<comment type="similarity">
    <text evidence="1">Belongs to the 'phage' integrase family.</text>
</comment>